<evidence type="ECO:0000256" key="1">
    <source>
        <dbReference type="SAM" id="MobiDB-lite"/>
    </source>
</evidence>
<gene>
    <name evidence="2" type="ORF">FN846DRAFT_892125</name>
</gene>
<name>A0A5J5EQA0_9PEZI</name>
<evidence type="ECO:0000313" key="3">
    <source>
        <dbReference type="Proteomes" id="UP000326924"/>
    </source>
</evidence>
<feature type="compositionally biased region" description="Low complexity" evidence="1">
    <location>
        <begin position="344"/>
        <end position="355"/>
    </location>
</feature>
<dbReference type="OrthoDB" id="5407894at2759"/>
<protein>
    <submittedName>
        <fullName evidence="2">Uncharacterized protein</fullName>
    </submittedName>
</protein>
<feature type="compositionally biased region" description="Low complexity" evidence="1">
    <location>
        <begin position="15"/>
        <end position="28"/>
    </location>
</feature>
<dbReference type="AlphaFoldDB" id="A0A5J5EQA0"/>
<feature type="region of interest" description="Disordered" evidence="1">
    <location>
        <begin position="309"/>
        <end position="367"/>
    </location>
</feature>
<feature type="compositionally biased region" description="Low complexity" evidence="1">
    <location>
        <begin position="36"/>
        <end position="46"/>
    </location>
</feature>
<proteinExistence type="predicted"/>
<keyword evidence="3" id="KW-1185">Reference proteome</keyword>
<organism evidence="2 3">
    <name type="scientific">Sphaerosporella brunnea</name>
    <dbReference type="NCBI Taxonomy" id="1250544"/>
    <lineage>
        <taxon>Eukaryota</taxon>
        <taxon>Fungi</taxon>
        <taxon>Dikarya</taxon>
        <taxon>Ascomycota</taxon>
        <taxon>Pezizomycotina</taxon>
        <taxon>Pezizomycetes</taxon>
        <taxon>Pezizales</taxon>
        <taxon>Pyronemataceae</taxon>
        <taxon>Sphaerosporella</taxon>
    </lineage>
</organism>
<dbReference type="Proteomes" id="UP000326924">
    <property type="component" value="Unassembled WGS sequence"/>
</dbReference>
<dbReference type="InParanoid" id="A0A5J5EQA0"/>
<evidence type="ECO:0000313" key="2">
    <source>
        <dbReference type="EMBL" id="KAA8900431.1"/>
    </source>
</evidence>
<feature type="region of interest" description="Disordered" evidence="1">
    <location>
        <begin position="1"/>
        <end position="46"/>
    </location>
</feature>
<accession>A0A5J5EQA0</accession>
<sequence>MFSTSLSSSKRDQRPQSQQTSSSSPAPSIFSKRPRTSLPKLSPSLSCPHLPLLIPGKPSPPAITSTSAIGATTPTAEIFWGPSSSKASKLTEEGATASGATPHSRRLSMSGFPWDARSSSGRMSPAAELTGSIARRTRPVTPPAQLIHARNDGSVGFKDKFSPKSSLRLELPAPRLDADLGAHRRHTDPNTCSRHRGFIGQPLLGLAYPTTPDIGVHSSPVVCGACKDGAPGHHSGQGGGGGGGGSGGGMVGGAAARHLLLAAGPHGRGGLALLTPPDDNGILDWQQDGMQRIQADPETAVRMMGNLRGLSSSQSGVSVPAEQVKVNPGNSNERPAAALNGGLSSSPSSVEDSSSQPGKAVEEEVDASANREWIENAMEKLGGVNLPQLLELH</sequence>
<feature type="region of interest" description="Disordered" evidence="1">
    <location>
        <begin position="80"/>
        <end position="109"/>
    </location>
</feature>
<dbReference type="EMBL" id="VXIS01000154">
    <property type="protein sequence ID" value="KAA8900431.1"/>
    <property type="molecule type" value="Genomic_DNA"/>
</dbReference>
<reference evidence="2 3" key="1">
    <citation type="submission" date="2019-09" db="EMBL/GenBank/DDBJ databases">
        <title>Draft genome of the ectomycorrhizal ascomycete Sphaerosporella brunnea.</title>
        <authorList>
            <consortium name="DOE Joint Genome Institute"/>
            <person name="Benucci G.M."/>
            <person name="Marozzi G."/>
            <person name="Antonielli L."/>
            <person name="Sanchez S."/>
            <person name="Marco P."/>
            <person name="Wang X."/>
            <person name="Falini L.B."/>
            <person name="Barry K."/>
            <person name="Haridas S."/>
            <person name="Lipzen A."/>
            <person name="Labutti K."/>
            <person name="Grigoriev I.V."/>
            <person name="Murat C."/>
            <person name="Martin F."/>
            <person name="Albertini E."/>
            <person name="Donnini D."/>
            <person name="Bonito G."/>
        </authorList>
    </citation>
    <scope>NUCLEOTIDE SEQUENCE [LARGE SCALE GENOMIC DNA]</scope>
    <source>
        <strain evidence="2 3">Sb_GMNB300</strain>
    </source>
</reference>
<comment type="caution">
    <text evidence="2">The sequence shown here is derived from an EMBL/GenBank/DDBJ whole genome shotgun (WGS) entry which is preliminary data.</text>
</comment>